<dbReference type="PANTHER" id="PTHR11766:SF0">
    <property type="entry name" value="TYROSINE--TRNA LIGASE, MITOCHONDRIAL"/>
    <property type="match status" value="1"/>
</dbReference>
<dbReference type="EMBL" id="JAVRRD010000001">
    <property type="protein sequence ID" value="KAK5064206.1"/>
    <property type="molecule type" value="Genomic_DNA"/>
</dbReference>
<dbReference type="NCBIfam" id="TIGR00234">
    <property type="entry name" value="tyrS"/>
    <property type="match status" value="1"/>
</dbReference>
<keyword evidence="5 9" id="KW-0648">Protein biosynthesis</keyword>
<evidence type="ECO:0000256" key="3">
    <source>
        <dbReference type="ARBA" id="ARBA00022741"/>
    </source>
</evidence>
<dbReference type="PRINTS" id="PR01040">
    <property type="entry name" value="TRNASYNTHTYR"/>
</dbReference>
<proteinExistence type="inferred from homology"/>
<keyword evidence="4 9" id="KW-0067">ATP-binding</keyword>
<comment type="caution">
    <text evidence="12">The sequence shown here is derived from an EMBL/GenBank/DDBJ whole genome shotgun (WGS) entry which is preliminary data.</text>
</comment>
<evidence type="ECO:0000256" key="10">
    <source>
        <dbReference type="SAM" id="MobiDB-lite"/>
    </source>
</evidence>
<evidence type="ECO:0000256" key="2">
    <source>
        <dbReference type="ARBA" id="ARBA00022598"/>
    </source>
</evidence>
<dbReference type="CDD" id="cd00805">
    <property type="entry name" value="TyrRS_core"/>
    <property type="match status" value="1"/>
</dbReference>
<dbReference type="GO" id="GO:0005829">
    <property type="term" value="C:cytosol"/>
    <property type="evidence" value="ECO:0007669"/>
    <property type="project" value="TreeGrafter"/>
</dbReference>
<dbReference type="GO" id="GO:0003723">
    <property type="term" value="F:RNA binding"/>
    <property type="evidence" value="ECO:0007669"/>
    <property type="project" value="UniProtKB-KW"/>
</dbReference>
<feature type="domain" description="Tyrosyl-tRNA synthetase C-terminal" evidence="11">
    <location>
        <begin position="396"/>
        <end position="510"/>
    </location>
</feature>
<dbReference type="PANTHER" id="PTHR11766">
    <property type="entry name" value="TYROSYL-TRNA SYNTHETASE"/>
    <property type="match status" value="1"/>
</dbReference>
<dbReference type="InterPro" id="IPR002307">
    <property type="entry name" value="Tyr-tRNA-ligase"/>
</dbReference>
<feature type="compositionally biased region" description="Polar residues" evidence="10">
    <location>
        <begin position="383"/>
        <end position="400"/>
    </location>
</feature>
<dbReference type="Gene3D" id="1.10.240.10">
    <property type="entry name" value="Tyrosyl-Transfer RNA Synthetase"/>
    <property type="match status" value="1"/>
</dbReference>
<feature type="region of interest" description="Disordered" evidence="10">
    <location>
        <begin position="366"/>
        <end position="402"/>
    </location>
</feature>
<dbReference type="GO" id="GO:0004831">
    <property type="term" value="F:tyrosine-tRNA ligase activity"/>
    <property type="evidence" value="ECO:0007669"/>
    <property type="project" value="UniProtKB-EC"/>
</dbReference>
<accession>A0AAV9NPH4</accession>
<keyword evidence="8" id="KW-0694">RNA-binding</keyword>
<evidence type="ECO:0000256" key="6">
    <source>
        <dbReference type="ARBA" id="ARBA00023146"/>
    </source>
</evidence>
<evidence type="ECO:0000313" key="13">
    <source>
        <dbReference type="Proteomes" id="UP001358417"/>
    </source>
</evidence>
<evidence type="ECO:0000256" key="7">
    <source>
        <dbReference type="ARBA" id="ARBA00048248"/>
    </source>
</evidence>
<dbReference type="RefSeq" id="XP_064711530.1">
    <property type="nucleotide sequence ID" value="XM_064843670.1"/>
</dbReference>
<dbReference type="Pfam" id="PF00579">
    <property type="entry name" value="tRNA-synt_1b"/>
    <property type="match status" value="1"/>
</dbReference>
<dbReference type="Gene3D" id="3.10.290.10">
    <property type="entry name" value="RNA-binding S4 domain"/>
    <property type="match status" value="1"/>
</dbReference>
<dbReference type="AlphaFoldDB" id="A0AAV9NPH4"/>
<dbReference type="Proteomes" id="UP001358417">
    <property type="component" value="Unassembled WGS sequence"/>
</dbReference>
<protein>
    <recommendedName>
        <fullName evidence="9">Tyrosine--tRNA ligase</fullName>
        <ecNumber evidence="9">6.1.1.1</ecNumber>
    </recommendedName>
    <alternativeName>
        <fullName evidence="9">Tyrosyl-tRNA synthetase</fullName>
    </alternativeName>
</protein>
<dbReference type="GeneID" id="89968261"/>
<dbReference type="SUPFAM" id="SSF52374">
    <property type="entry name" value="Nucleotidylyl transferase"/>
    <property type="match status" value="1"/>
</dbReference>
<evidence type="ECO:0000256" key="1">
    <source>
        <dbReference type="ARBA" id="ARBA00005594"/>
    </source>
</evidence>
<dbReference type="InterPro" id="IPR036986">
    <property type="entry name" value="S4_RNA-bd_sf"/>
</dbReference>
<reference evidence="12 13" key="1">
    <citation type="submission" date="2023-08" db="EMBL/GenBank/DDBJ databases">
        <title>Black Yeasts Isolated from many extreme environments.</title>
        <authorList>
            <person name="Coleine C."/>
            <person name="Stajich J.E."/>
            <person name="Selbmann L."/>
        </authorList>
    </citation>
    <scope>NUCLEOTIDE SEQUENCE [LARGE SCALE GENOMIC DNA]</scope>
    <source>
        <strain evidence="12 13">CCFEE 5792</strain>
    </source>
</reference>
<name>A0AAV9NPH4_9EURO</name>
<dbReference type="PROSITE" id="PS00178">
    <property type="entry name" value="AA_TRNA_LIGASE_I"/>
    <property type="match status" value="1"/>
</dbReference>
<evidence type="ECO:0000313" key="12">
    <source>
        <dbReference type="EMBL" id="KAK5064206.1"/>
    </source>
</evidence>
<dbReference type="FunFam" id="3.40.50.620:FF:000227">
    <property type="entry name" value="Tyrosine--tRNA ligase"/>
    <property type="match status" value="1"/>
</dbReference>
<organism evidence="12 13">
    <name type="scientific">Exophiala bonariae</name>
    <dbReference type="NCBI Taxonomy" id="1690606"/>
    <lineage>
        <taxon>Eukaryota</taxon>
        <taxon>Fungi</taxon>
        <taxon>Dikarya</taxon>
        <taxon>Ascomycota</taxon>
        <taxon>Pezizomycotina</taxon>
        <taxon>Eurotiomycetes</taxon>
        <taxon>Chaetothyriomycetidae</taxon>
        <taxon>Chaetothyriales</taxon>
        <taxon>Herpotrichiellaceae</taxon>
        <taxon>Exophiala</taxon>
    </lineage>
</organism>
<keyword evidence="2 9" id="KW-0436">Ligase</keyword>
<dbReference type="InterPro" id="IPR001412">
    <property type="entry name" value="aa-tRNA-synth_I_CS"/>
</dbReference>
<dbReference type="InterPro" id="IPR002305">
    <property type="entry name" value="aa-tRNA-synth_Ic"/>
</dbReference>
<evidence type="ECO:0000256" key="4">
    <source>
        <dbReference type="ARBA" id="ARBA00022840"/>
    </source>
</evidence>
<evidence type="ECO:0000259" key="11">
    <source>
        <dbReference type="Pfam" id="PF16714"/>
    </source>
</evidence>
<dbReference type="FunFam" id="1.10.240.10:FF:000001">
    <property type="entry name" value="Tyrosine--tRNA ligase"/>
    <property type="match status" value="1"/>
</dbReference>
<gene>
    <name evidence="12" type="ORF">LTR84_000039</name>
</gene>
<dbReference type="GO" id="GO:0006437">
    <property type="term" value="P:tyrosyl-tRNA aminoacylation"/>
    <property type="evidence" value="ECO:0007669"/>
    <property type="project" value="InterPro"/>
</dbReference>
<evidence type="ECO:0000256" key="5">
    <source>
        <dbReference type="ARBA" id="ARBA00022917"/>
    </source>
</evidence>
<dbReference type="InterPro" id="IPR032005">
    <property type="entry name" value="TyrRSs_C"/>
</dbReference>
<comment type="similarity">
    <text evidence="1 9">Belongs to the class-I aminoacyl-tRNA synthetase family.</text>
</comment>
<dbReference type="Gene3D" id="3.40.50.620">
    <property type="entry name" value="HUPs"/>
    <property type="match status" value="1"/>
</dbReference>
<dbReference type="Pfam" id="PF16714">
    <property type="entry name" value="TyrRSs_C"/>
    <property type="match status" value="1"/>
</dbReference>
<dbReference type="InterPro" id="IPR014729">
    <property type="entry name" value="Rossmann-like_a/b/a_fold"/>
</dbReference>
<evidence type="ECO:0000256" key="8">
    <source>
        <dbReference type="PROSITE-ProRule" id="PRU00182"/>
    </source>
</evidence>
<dbReference type="GO" id="GO:0005739">
    <property type="term" value="C:mitochondrion"/>
    <property type="evidence" value="ECO:0007669"/>
    <property type="project" value="TreeGrafter"/>
</dbReference>
<dbReference type="PROSITE" id="PS50889">
    <property type="entry name" value="S4"/>
    <property type="match status" value="1"/>
</dbReference>
<keyword evidence="3 9" id="KW-0547">Nucleotide-binding</keyword>
<evidence type="ECO:0000256" key="9">
    <source>
        <dbReference type="RuleBase" id="RU361234"/>
    </source>
</evidence>
<sequence>MLSRLEERGYINQIVGDRGELETLLTERRIGVYVGIDPTAASMHVGHLIPFMALSFMYIHGYSARYLLGGFTASIGDPIGRLTDRKQDKPEVRKANMVALHMQLKRFMDSVERYAARRGFIREWAWRKALHNNVHWWNKTSARDFLSVLGRHIRLGPMLGRDTVKTRLDGNGMSFAEFSYPLVQAWDWWELYKGGVQLQIGGADQFGNILAGAEAVKSIAKSDHPFQVELSRESKIGGRATNDPLGFTVPLLTTAAGEKFGKSAGNAVWLDESMTSPFELYQFLVRSADADVDKFLRLLTFVPMPEIKSLMEQHQLDSSKRIPHHRLAKEIVELIHGLGAADKAETEHRGMYGKAVTINSILKTPDAHTKPPLDGNPNEGFINPQTNKHAQPLTRETSGSPHIKLPRSLVIGQPLSRICCSAGLVSSKSEGQRLINAGGLYIGGNSDAKGGMDDALNFAPAKSSDWQLLEKYVMDEKLLILRVGKWRLKIIDIVSDEEYAESGLTCPGWEKSEEATAPKNE</sequence>
<keyword evidence="6 9" id="KW-0030">Aminoacyl-tRNA synthetase</keyword>
<comment type="catalytic activity">
    <reaction evidence="7 9">
        <text>tRNA(Tyr) + L-tyrosine + ATP = L-tyrosyl-tRNA(Tyr) + AMP + diphosphate + H(+)</text>
        <dbReference type="Rhea" id="RHEA:10220"/>
        <dbReference type="Rhea" id="RHEA-COMP:9706"/>
        <dbReference type="Rhea" id="RHEA-COMP:9707"/>
        <dbReference type="ChEBI" id="CHEBI:15378"/>
        <dbReference type="ChEBI" id="CHEBI:30616"/>
        <dbReference type="ChEBI" id="CHEBI:33019"/>
        <dbReference type="ChEBI" id="CHEBI:58315"/>
        <dbReference type="ChEBI" id="CHEBI:78442"/>
        <dbReference type="ChEBI" id="CHEBI:78536"/>
        <dbReference type="ChEBI" id="CHEBI:456215"/>
        <dbReference type="EC" id="6.1.1.1"/>
    </reaction>
</comment>
<keyword evidence="13" id="KW-1185">Reference proteome</keyword>
<dbReference type="InterPro" id="IPR024088">
    <property type="entry name" value="Tyr-tRNA-ligase_bac-type"/>
</dbReference>
<dbReference type="EC" id="6.1.1.1" evidence="9"/>
<dbReference type="GO" id="GO:0005524">
    <property type="term" value="F:ATP binding"/>
    <property type="evidence" value="ECO:0007669"/>
    <property type="project" value="UniProtKB-KW"/>
</dbReference>